<evidence type="ECO:0000256" key="1">
    <source>
        <dbReference type="ARBA" id="ARBA00004430"/>
    </source>
</evidence>
<comment type="caution">
    <text evidence="6">The sequence shown here is derived from an EMBL/GenBank/DDBJ whole genome shotgun (WGS) entry which is preliminary data.</text>
</comment>
<dbReference type="GO" id="GO:0005930">
    <property type="term" value="C:axoneme"/>
    <property type="evidence" value="ECO:0007669"/>
    <property type="project" value="UniProtKB-SubCell"/>
</dbReference>
<feature type="compositionally biased region" description="Acidic residues" evidence="4">
    <location>
        <begin position="1328"/>
        <end position="1339"/>
    </location>
</feature>
<feature type="compositionally biased region" description="Low complexity" evidence="4">
    <location>
        <begin position="46"/>
        <end position="62"/>
    </location>
</feature>
<evidence type="ECO:0000256" key="2">
    <source>
        <dbReference type="ARBA" id="ARBA00022614"/>
    </source>
</evidence>
<protein>
    <submittedName>
        <fullName evidence="6">Small GTP-binding</fullName>
    </submittedName>
</protein>
<reference evidence="6 7" key="1">
    <citation type="journal article" date="2018" name="Plant J.">
        <title>Genome sequences of Chlorella sorokiniana UTEX 1602 and Micractinium conductrix SAG 241.80: implications to maltose excretion by a green alga.</title>
        <authorList>
            <person name="Arriola M.B."/>
            <person name="Velmurugan N."/>
            <person name="Zhang Y."/>
            <person name="Plunkett M.H."/>
            <person name="Hondzo H."/>
            <person name="Barney B.M."/>
        </authorList>
    </citation>
    <scope>NUCLEOTIDE SEQUENCE [LARGE SCALE GENOMIC DNA]</scope>
    <source>
        <strain evidence="7">UTEX 1602</strain>
    </source>
</reference>
<dbReference type="Gene3D" id="3.80.10.10">
    <property type="entry name" value="Ribonuclease Inhibitor"/>
    <property type="match status" value="2"/>
</dbReference>
<feature type="region of interest" description="Disordered" evidence="4">
    <location>
        <begin position="1328"/>
        <end position="1378"/>
    </location>
</feature>
<keyword evidence="5" id="KW-0472">Membrane</keyword>
<evidence type="ECO:0000256" key="4">
    <source>
        <dbReference type="SAM" id="MobiDB-lite"/>
    </source>
</evidence>
<dbReference type="OrthoDB" id="514684at2759"/>
<feature type="transmembrane region" description="Helical" evidence="5">
    <location>
        <begin position="172"/>
        <end position="189"/>
    </location>
</feature>
<feature type="region of interest" description="Disordered" evidence="4">
    <location>
        <begin position="218"/>
        <end position="257"/>
    </location>
</feature>
<dbReference type="PANTHER" id="PTHR48051">
    <property type="match status" value="1"/>
</dbReference>
<dbReference type="STRING" id="3076.A0A2P6TK86"/>
<dbReference type="InterPro" id="IPR050216">
    <property type="entry name" value="LRR_domain-containing"/>
</dbReference>
<feature type="transmembrane region" description="Helical" evidence="5">
    <location>
        <begin position="137"/>
        <end position="160"/>
    </location>
</feature>
<gene>
    <name evidence="6" type="ORF">C2E21_6551</name>
</gene>
<feature type="transmembrane region" description="Helical" evidence="5">
    <location>
        <begin position="94"/>
        <end position="117"/>
    </location>
</feature>
<dbReference type="InterPro" id="IPR032675">
    <property type="entry name" value="LRR_dom_sf"/>
</dbReference>
<proteinExistence type="predicted"/>
<name>A0A2P6TK86_CHLSO</name>
<keyword evidence="5" id="KW-0812">Transmembrane</keyword>
<evidence type="ECO:0000256" key="5">
    <source>
        <dbReference type="SAM" id="Phobius"/>
    </source>
</evidence>
<dbReference type="EMBL" id="LHPG02000013">
    <property type="protein sequence ID" value="PRW44489.1"/>
    <property type="molecule type" value="Genomic_DNA"/>
</dbReference>
<accession>A0A2P6TK86</accession>
<keyword evidence="5" id="KW-1133">Transmembrane helix</keyword>
<keyword evidence="2" id="KW-0433">Leucine-rich repeat</keyword>
<feature type="compositionally biased region" description="Pro residues" evidence="4">
    <location>
        <begin position="63"/>
        <end position="72"/>
    </location>
</feature>
<evidence type="ECO:0000313" key="6">
    <source>
        <dbReference type="EMBL" id="PRW44489.1"/>
    </source>
</evidence>
<comment type="subcellular location">
    <subcellularLocation>
        <location evidence="1">Cytoplasm</location>
        <location evidence="1">Cytoskeleton</location>
        <location evidence="1">Cilium axoneme</location>
    </subcellularLocation>
</comment>
<organism evidence="6 7">
    <name type="scientific">Chlorella sorokiniana</name>
    <name type="common">Freshwater green alga</name>
    <dbReference type="NCBI Taxonomy" id="3076"/>
    <lineage>
        <taxon>Eukaryota</taxon>
        <taxon>Viridiplantae</taxon>
        <taxon>Chlorophyta</taxon>
        <taxon>core chlorophytes</taxon>
        <taxon>Trebouxiophyceae</taxon>
        <taxon>Chlorellales</taxon>
        <taxon>Chlorellaceae</taxon>
        <taxon>Chlorella clade</taxon>
        <taxon>Chlorella</taxon>
    </lineage>
</organism>
<dbReference type="Proteomes" id="UP000239899">
    <property type="component" value="Unassembled WGS sequence"/>
</dbReference>
<sequence>MQAPLTYSAVRCARLQLPTHGAAACRHTAARRTVAWRLRRSLRPQAAAGSDPSDPSASSSSGGPPPPPPPPIGSDAAAAAGGSMGSVDITSRTVSLPFGVPTAGAVFFMAGFLKVLVMCFPFSEMAVMMYVHGLADLGIWAAIKAIPLALALAGVAKLIVDRRLQSRRWGSLAIAASGVVLLVLSRFIFARPKPSPLDPMFARMRQDRAAAVADQRRMEAARAAQHRAQEQRLMQQPDAEVGRALQQQAAQAGGKPPRLTGQALGRVMAPSPPPPAAAYVDMEAGSQAEEPFPINNLPDGLLGHAMALAGKDHWHNFPRVSQRWRQVFAAEPGLRRPFQAATFRTSAQQALRLSEQEAELLPIAQHLVSFCWSENESERDFLGLLAPESLPTAASAAAAAASLARCLSALRGGRLAELQLEGVCSSVEGAAPELQQLRLVTSLELYDCKDQVVAVVLAAMGGRLQSLYLDFTSPAPALLDSLAQLPQLTALGLAARRCPSLAALTQLTRLKQLVLFDTESFDPLAALRGNAPAIWQPPPPSSLPASLERFAYDGDHYGFEVAGCQLGRFWLWQGPTHAIHVDEDIPFELPMPTLLPGLTSLALNCQGLQELPTGQYLTGLRHLELEENEFTRLPPAIGTATSLTGLCLNNNRKLSLGEPDAAQLGGLTRLVLDSPNDRLVGFTLGTLGSHLRCLQLELTALPSTLLDSIAQLSQLTSLGLGADSWPELGPLTRLSRLRQLALVDGGRMEQRAMQPEQAAGFIASLERFNLEMRCRRFQFGGCELQRCTVWRGSTVGLTSDDDWLHHLPLLTLSLKHAMGGVITELPNCLANYRGLTRLTLVGQGLTDLPAGEYLAELQLLDLACIKFTRLPAVIATAAALACLIIGSHLVAQDKLNCPGTAAQDIASLAMTSRALSTLAKGTLWGLLGDEYPEEGATTAKSLATVPKQDHWEACFIDSRTRKLKEYTAAKTLARQYEEEVPKEVPAHIFGEVARLRCLGLAASNAKNEFQLTDKELRRVERVDKSRGSMGTAHIHALTALVRTAQAKHGSLEGMAAVVREKAAKRERAAASKQEAAAARRQALAAAAGLEDISADVADVGYIASYLRTPNAKGGPTQQQLVPFVQLADWAVRHAGLAGLRQEIKTSEARFMMFKVMFRDEYDGGYFNNYFAKAHQAASQLNDDEEEDCIRLACQQWAQWHGGVRAALTQPEVPQEGPLRDALAAVLRQRPPTSIAFDLGWDMMDDDQLVDMGEGPPESQPGAYGAGSATFFGDFSHFIQVELGARSEEALDALQAQARTTLPLLAQVTGSPSGAVWAEACLVAFDAPEGEAEEAADDAAEGAAPQADQAAGGAPQQVQQAAQAAAAAGPAAAAEDGEPEGPAAHRCLFYVGVSAKENPASLLTGQVYQRYGSSQSQQGALSQVANKRDWFVKYCKRGWDGWEPGMAVRLRLLTADQVPSSVREAAAEA</sequence>
<dbReference type="SUPFAM" id="SSF52058">
    <property type="entry name" value="L domain-like"/>
    <property type="match status" value="1"/>
</dbReference>
<evidence type="ECO:0000313" key="7">
    <source>
        <dbReference type="Proteomes" id="UP000239899"/>
    </source>
</evidence>
<dbReference type="PANTHER" id="PTHR48051:SF1">
    <property type="entry name" value="RAS SUPPRESSOR PROTEIN 1"/>
    <property type="match status" value="1"/>
</dbReference>
<keyword evidence="3" id="KW-0677">Repeat</keyword>
<feature type="region of interest" description="Disordered" evidence="4">
    <location>
        <begin position="42"/>
        <end position="83"/>
    </location>
</feature>
<keyword evidence="7" id="KW-1185">Reference proteome</keyword>
<feature type="compositionally biased region" description="Low complexity" evidence="4">
    <location>
        <begin position="1340"/>
        <end position="1378"/>
    </location>
</feature>
<evidence type="ECO:0000256" key="3">
    <source>
        <dbReference type="ARBA" id="ARBA00022737"/>
    </source>
</evidence>